<dbReference type="SUPFAM" id="SSF55729">
    <property type="entry name" value="Acyl-CoA N-acyltransferases (Nat)"/>
    <property type="match status" value="1"/>
</dbReference>
<accession>A0ABX8GK24</accession>
<gene>
    <name evidence="2" type="ORF">KKR89_00675</name>
</gene>
<dbReference type="Gene3D" id="3.40.630.30">
    <property type="match status" value="1"/>
</dbReference>
<organism evidence="2 3">
    <name type="scientific">Cellulomonas dongxiuzhuiae</name>
    <dbReference type="NCBI Taxonomy" id="2819979"/>
    <lineage>
        <taxon>Bacteria</taxon>
        <taxon>Bacillati</taxon>
        <taxon>Actinomycetota</taxon>
        <taxon>Actinomycetes</taxon>
        <taxon>Micrococcales</taxon>
        <taxon>Cellulomonadaceae</taxon>
        <taxon>Cellulomonas</taxon>
    </lineage>
</organism>
<dbReference type="RefSeq" id="WP_208196796.1">
    <property type="nucleotide sequence ID" value="NZ_CP076023.1"/>
</dbReference>
<dbReference type="EMBL" id="CP076023">
    <property type="protein sequence ID" value="QWC16232.1"/>
    <property type="molecule type" value="Genomic_DNA"/>
</dbReference>
<evidence type="ECO:0000313" key="3">
    <source>
        <dbReference type="Proteomes" id="UP000679335"/>
    </source>
</evidence>
<feature type="domain" description="N-acetyltransferase" evidence="1">
    <location>
        <begin position="65"/>
        <end position="199"/>
    </location>
</feature>
<evidence type="ECO:0000259" key="1">
    <source>
        <dbReference type="PROSITE" id="PS51186"/>
    </source>
</evidence>
<sequence>MTASMRPFHASDLPGMYRVCLLTGAAGEDATALYRDPELLGHVYCGPYPTADPGLSFVVVDEQGIAGYVVATADTAAFATWCERAWWPVLRARYPRLADPRDGTADHVLRAQIHDPGSPSVPASAPAHLHIDLLPRLQGHGWGRRLIETLADALRDRGVPGVHLGVDPRNTRAIAFYEHMGLVRDTAYGDGHRMVLDLR</sequence>
<dbReference type="PROSITE" id="PS51186">
    <property type="entry name" value="GNAT"/>
    <property type="match status" value="1"/>
</dbReference>
<evidence type="ECO:0000313" key="2">
    <source>
        <dbReference type="EMBL" id="QWC16232.1"/>
    </source>
</evidence>
<dbReference type="InterPro" id="IPR000182">
    <property type="entry name" value="GNAT_dom"/>
</dbReference>
<keyword evidence="3" id="KW-1185">Reference proteome</keyword>
<dbReference type="InterPro" id="IPR051822">
    <property type="entry name" value="Glycosyl_Hydrolase_84"/>
</dbReference>
<dbReference type="PANTHER" id="PTHR13170:SF16">
    <property type="entry name" value="PROTEIN O-GLCNACASE"/>
    <property type="match status" value="1"/>
</dbReference>
<dbReference type="PANTHER" id="PTHR13170">
    <property type="entry name" value="O-GLCNACASE"/>
    <property type="match status" value="1"/>
</dbReference>
<reference evidence="2 3" key="1">
    <citation type="submission" date="2021-05" db="EMBL/GenBank/DDBJ databases">
        <title>Novel species in genus Cellulomonas.</title>
        <authorList>
            <person name="Zhang G."/>
        </authorList>
    </citation>
    <scope>NUCLEOTIDE SEQUENCE [LARGE SCALE GENOMIC DNA]</scope>
    <source>
        <strain evidence="3">zg-ZUI157</strain>
    </source>
</reference>
<protein>
    <submittedName>
        <fullName evidence="2">GNAT family N-acetyltransferase</fullName>
    </submittedName>
</protein>
<name>A0ABX8GK24_9CELL</name>
<dbReference type="InterPro" id="IPR016181">
    <property type="entry name" value="Acyl_CoA_acyltransferase"/>
</dbReference>
<proteinExistence type="predicted"/>
<dbReference type="Proteomes" id="UP000679335">
    <property type="component" value="Chromosome"/>
</dbReference>
<dbReference type="CDD" id="cd04301">
    <property type="entry name" value="NAT_SF"/>
    <property type="match status" value="1"/>
</dbReference>
<dbReference type="Pfam" id="PF00583">
    <property type="entry name" value="Acetyltransf_1"/>
    <property type="match status" value="1"/>
</dbReference>